<sequence>MRGDILVFSFLCFSPSIFLAYAATKTHDSNLPSRPAKGPEPSSNETTYVYVVYTDPTVPTSDFYKLLIPVLGSEKAAKDAIGYTFEDFSGIFSAKLTRDQASILKKEPEIIEVNREWTYHLDGQLAHGSP</sequence>
<feature type="domain" description="Inhibitor I9" evidence="2">
    <location>
        <begin position="70"/>
        <end position="122"/>
    </location>
</feature>
<dbReference type="OrthoDB" id="687377at2759"/>
<dbReference type="Pfam" id="PF05922">
    <property type="entry name" value="Inhibitor_I9"/>
    <property type="match status" value="1"/>
</dbReference>
<keyword evidence="4" id="KW-1185">Reference proteome</keyword>
<name>A0A9N7NQP7_STRHE</name>
<accession>A0A9N7NQP7</accession>
<dbReference type="InterPro" id="IPR010259">
    <property type="entry name" value="S8pro/Inhibitor_I9"/>
</dbReference>
<feature type="chain" id="PRO_5040206672" evidence="1">
    <location>
        <begin position="23"/>
        <end position="130"/>
    </location>
</feature>
<proteinExistence type="predicted"/>
<evidence type="ECO:0000256" key="1">
    <source>
        <dbReference type="SAM" id="SignalP"/>
    </source>
</evidence>
<feature type="signal peptide" evidence="1">
    <location>
        <begin position="1"/>
        <end position="22"/>
    </location>
</feature>
<gene>
    <name evidence="3" type="ORF">SHERM_06908</name>
</gene>
<dbReference type="PANTHER" id="PTHR48222">
    <property type="entry name" value="PROTEINASE INHIBITOR, PROPEPTIDE"/>
    <property type="match status" value="1"/>
</dbReference>
<comment type="caution">
    <text evidence="3">The sequence shown here is derived from an EMBL/GenBank/DDBJ whole genome shotgun (WGS) entry which is preliminary data.</text>
</comment>
<dbReference type="EMBL" id="CACSLK010034002">
    <property type="protein sequence ID" value="CAA0840871.1"/>
    <property type="molecule type" value="Genomic_DNA"/>
</dbReference>
<evidence type="ECO:0000313" key="3">
    <source>
        <dbReference type="EMBL" id="CAA0840871.1"/>
    </source>
</evidence>
<organism evidence="3 4">
    <name type="scientific">Striga hermonthica</name>
    <name type="common">Purple witchweed</name>
    <name type="synonym">Buchnera hermonthica</name>
    <dbReference type="NCBI Taxonomy" id="68872"/>
    <lineage>
        <taxon>Eukaryota</taxon>
        <taxon>Viridiplantae</taxon>
        <taxon>Streptophyta</taxon>
        <taxon>Embryophyta</taxon>
        <taxon>Tracheophyta</taxon>
        <taxon>Spermatophyta</taxon>
        <taxon>Magnoliopsida</taxon>
        <taxon>eudicotyledons</taxon>
        <taxon>Gunneridae</taxon>
        <taxon>Pentapetalae</taxon>
        <taxon>asterids</taxon>
        <taxon>lamiids</taxon>
        <taxon>Lamiales</taxon>
        <taxon>Orobanchaceae</taxon>
        <taxon>Buchnereae</taxon>
        <taxon>Striga</taxon>
    </lineage>
</organism>
<dbReference type="AlphaFoldDB" id="A0A9N7NQP7"/>
<protein>
    <submittedName>
        <fullName evidence="3">Proteinase inhibitor- propeptide</fullName>
    </submittedName>
</protein>
<dbReference type="InterPro" id="IPR037045">
    <property type="entry name" value="S8pro/Inhibitor_I9_sf"/>
</dbReference>
<evidence type="ECO:0000259" key="2">
    <source>
        <dbReference type="Pfam" id="PF05922"/>
    </source>
</evidence>
<dbReference type="Gene3D" id="3.30.70.80">
    <property type="entry name" value="Peptidase S8 propeptide/proteinase inhibitor I9"/>
    <property type="match status" value="1"/>
</dbReference>
<dbReference type="Proteomes" id="UP001153555">
    <property type="component" value="Unassembled WGS sequence"/>
</dbReference>
<dbReference type="PANTHER" id="PTHR48222:SF4">
    <property type="entry name" value="PROTEINASE INHIBITOR, PROPEPTIDE"/>
    <property type="match status" value="1"/>
</dbReference>
<keyword evidence="1" id="KW-0732">Signal</keyword>
<evidence type="ECO:0000313" key="4">
    <source>
        <dbReference type="Proteomes" id="UP001153555"/>
    </source>
</evidence>
<reference evidence="3" key="1">
    <citation type="submission" date="2019-12" db="EMBL/GenBank/DDBJ databases">
        <authorList>
            <person name="Scholes J."/>
        </authorList>
    </citation>
    <scope>NUCLEOTIDE SEQUENCE</scope>
</reference>